<dbReference type="Pfam" id="PF13683">
    <property type="entry name" value="rve_3"/>
    <property type="match status" value="1"/>
</dbReference>
<evidence type="ECO:0000313" key="2">
    <source>
        <dbReference type="EMBL" id="KKQ78966.1"/>
    </source>
</evidence>
<dbReference type="EMBL" id="LBVC01000006">
    <property type="protein sequence ID" value="KKQ78966.1"/>
    <property type="molecule type" value="Genomic_DNA"/>
</dbReference>
<dbReference type="PANTHER" id="PTHR47515">
    <property type="entry name" value="LOW CALCIUM RESPONSE LOCUS PROTEIN T"/>
    <property type="match status" value="1"/>
</dbReference>
<sequence>MDMQQLTKIMLAWELFEDEVPQVHIASKLDVNRDTVRLWIKAIKELGLLEYLEDYTNAKKGPRASRKIDGLLKSRIYTLREKYRDCCGQKIREFLFLEYGITLSTTTIYKILGEKFKLRSKWKKNQLRGPIPEADKPREVIQMDTVDFGAVFAFTGVDIFSKEVNVKLYPSLTAKDGLDFLRNSFDSRFHHTNLLQTDGGHEFKAEFRSNVFKYADRFRVSRPYKKNEQSYIESFNRSLRKECLGWSKYRADELPSLNRELTDYLVYYHTKRPHMGLNMKTPNQFLKDLVPDI</sequence>
<protein>
    <recommendedName>
        <fullName evidence="1">Integrase catalytic domain-containing protein</fullName>
    </recommendedName>
</protein>
<evidence type="ECO:0000259" key="1">
    <source>
        <dbReference type="PROSITE" id="PS50994"/>
    </source>
</evidence>
<evidence type="ECO:0000313" key="3">
    <source>
        <dbReference type="Proteomes" id="UP000034324"/>
    </source>
</evidence>
<reference evidence="2 3" key="1">
    <citation type="journal article" date="2015" name="Nature">
        <title>rRNA introns, odd ribosomes, and small enigmatic genomes across a large radiation of phyla.</title>
        <authorList>
            <person name="Brown C.T."/>
            <person name="Hug L.A."/>
            <person name="Thomas B.C."/>
            <person name="Sharon I."/>
            <person name="Castelle C.J."/>
            <person name="Singh A."/>
            <person name="Wilkins M.J."/>
            <person name="Williams K.H."/>
            <person name="Banfield J.F."/>
        </authorList>
    </citation>
    <scope>NUCLEOTIDE SEQUENCE [LARGE SCALE GENOMIC DNA]</scope>
</reference>
<dbReference type="SUPFAM" id="SSF46689">
    <property type="entry name" value="Homeodomain-like"/>
    <property type="match status" value="1"/>
</dbReference>
<dbReference type="AlphaFoldDB" id="A0A0G0NPD6"/>
<proteinExistence type="predicted"/>
<dbReference type="InterPro" id="IPR012337">
    <property type="entry name" value="RNaseH-like_sf"/>
</dbReference>
<name>A0A0G0NPD6_9BACT</name>
<dbReference type="SUPFAM" id="SSF53098">
    <property type="entry name" value="Ribonuclease H-like"/>
    <property type="match status" value="1"/>
</dbReference>
<dbReference type="InterPro" id="IPR001584">
    <property type="entry name" value="Integrase_cat-core"/>
</dbReference>
<comment type="caution">
    <text evidence="2">The sequence shown here is derived from an EMBL/GenBank/DDBJ whole genome shotgun (WGS) entry which is preliminary data.</text>
</comment>
<accession>A0A0G0NPD6</accession>
<dbReference type="GO" id="GO:0003676">
    <property type="term" value="F:nucleic acid binding"/>
    <property type="evidence" value="ECO:0007669"/>
    <property type="project" value="InterPro"/>
</dbReference>
<dbReference type="Gene3D" id="3.30.420.10">
    <property type="entry name" value="Ribonuclease H-like superfamily/Ribonuclease H"/>
    <property type="match status" value="1"/>
</dbReference>
<gene>
    <name evidence="2" type="ORF">US99_C0006G0004</name>
</gene>
<dbReference type="GO" id="GO:0015074">
    <property type="term" value="P:DNA integration"/>
    <property type="evidence" value="ECO:0007669"/>
    <property type="project" value="InterPro"/>
</dbReference>
<dbReference type="PANTHER" id="PTHR47515:SF2">
    <property type="entry name" value="INTEGRASE CORE DOMAIN PROTEIN"/>
    <property type="match status" value="1"/>
</dbReference>
<dbReference type="InterPro" id="IPR036397">
    <property type="entry name" value="RNaseH_sf"/>
</dbReference>
<dbReference type="PROSITE" id="PS50994">
    <property type="entry name" value="INTEGRASE"/>
    <property type="match status" value="1"/>
</dbReference>
<dbReference type="InterPro" id="IPR009057">
    <property type="entry name" value="Homeodomain-like_sf"/>
</dbReference>
<feature type="domain" description="Integrase catalytic" evidence="1">
    <location>
        <begin position="133"/>
        <end position="290"/>
    </location>
</feature>
<organism evidence="2 3">
    <name type="scientific">Candidatus Daviesbacteria bacterium GW2011_GWF2_38_6</name>
    <dbReference type="NCBI Taxonomy" id="1618432"/>
    <lineage>
        <taxon>Bacteria</taxon>
        <taxon>Candidatus Daviesiibacteriota</taxon>
    </lineage>
</organism>
<dbReference type="Proteomes" id="UP000034324">
    <property type="component" value="Unassembled WGS sequence"/>
</dbReference>